<keyword evidence="2" id="KW-1185">Reference proteome</keyword>
<dbReference type="OrthoDB" id="5697380at2"/>
<dbReference type="AlphaFoldDB" id="A1VVF7"/>
<dbReference type="HOGENOM" id="CLU_070076_0_0_4"/>
<dbReference type="RefSeq" id="WP_011798008.1">
    <property type="nucleotide sequence ID" value="NC_008757.1"/>
</dbReference>
<geneLocation type="plasmid" evidence="1 2">
    <name>pPNAP01</name>
</geneLocation>
<sequence>MSFPLYRRLGGIIFLDDDQAYLQVLGDALPEGLQVRLFHRPAVCAKTLIQEQNVWNADFRCQQEIVKRWHGGTQLIPQILKYWRDDGTKRFSLTKICMVDYSMPAMNGVEFLHSIKGWKGSRILLTGLADEQIAVSAFNSGLIQKYIPKQTSKLTSHLINTIGEFLQASIDNHQQIWSPTLSERQLALISDPLISKRLEYLSLTQGWVEHVVIGAPFGVLSQNSKGTIQWLQLEAAENLQELAELAEHQGWDDKTVRNIKSGETLIDVELRQVLDDGRRPEPRESFPIDGEHSTVYAAQFGVYESLGAGCVHSYGRLLVGLSQRAIQD</sequence>
<organism evidence="1 2">
    <name type="scientific">Polaromonas naphthalenivorans (strain CJ2)</name>
    <dbReference type="NCBI Taxonomy" id="365044"/>
    <lineage>
        <taxon>Bacteria</taxon>
        <taxon>Pseudomonadati</taxon>
        <taxon>Pseudomonadota</taxon>
        <taxon>Betaproteobacteria</taxon>
        <taxon>Burkholderiales</taxon>
        <taxon>Comamonadaceae</taxon>
        <taxon>Polaromonas</taxon>
    </lineage>
</organism>
<evidence type="ECO:0000313" key="1">
    <source>
        <dbReference type="EMBL" id="ABM39635.1"/>
    </source>
</evidence>
<keyword evidence="1" id="KW-0614">Plasmid</keyword>
<dbReference type="KEGG" id="pna:Pnap_4354"/>
<gene>
    <name evidence="1" type="ordered locus">Pnap_4354</name>
</gene>
<accession>A1VVF7</accession>
<protein>
    <submittedName>
        <fullName evidence="1">Response regulator receiver protein</fullName>
    </submittedName>
</protein>
<dbReference type="SUPFAM" id="SSF52172">
    <property type="entry name" value="CheY-like"/>
    <property type="match status" value="1"/>
</dbReference>
<dbReference type="Proteomes" id="UP000000644">
    <property type="component" value="Plasmid pPNAP01"/>
</dbReference>
<dbReference type="Gene3D" id="3.40.50.2300">
    <property type="match status" value="1"/>
</dbReference>
<dbReference type="InterPro" id="IPR011006">
    <property type="entry name" value="CheY-like_superfamily"/>
</dbReference>
<reference evidence="2" key="1">
    <citation type="journal article" date="2009" name="Environ. Microbiol.">
        <title>The genome of Polaromonas naphthalenivorans strain CJ2, isolated from coal tar-contaminated sediment, reveals physiological and metabolic versatility and evolution through extensive horizontal gene transfer.</title>
        <authorList>
            <person name="Yagi J.M."/>
            <person name="Sims D."/>
            <person name="Brettin T."/>
            <person name="Bruce D."/>
            <person name="Madsen E.L."/>
        </authorList>
    </citation>
    <scope>NUCLEOTIDE SEQUENCE [LARGE SCALE GENOMIC DNA]</scope>
    <source>
        <strain evidence="2">CJ2</strain>
        <plasmid evidence="2">Plasmid pPNAP01</plasmid>
    </source>
</reference>
<proteinExistence type="predicted"/>
<dbReference type="EMBL" id="CP000530">
    <property type="protein sequence ID" value="ABM39635.1"/>
    <property type="molecule type" value="Genomic_DNA"/>
</dbReference>
<evidence type="ECO:0000313" key="2">
    <source>
        <dbReference type="Proteomes" id="UP000000644"/>
    </source>
</evidence>
<name>A1VVF7_POLNA</name>